<dbReference type="GeneID" id="10277840"/>
<protein>
    <submittedName>
        <fullName evidence="2">Uncharacterized protein</fullName>
    </submittedName>
</protein>
<name>F0T803_METLA</name>
<dbReference type="eggNOG" id="arCOG04662">
    <property type="taxonomic scope" value="Archaea"/>
</dbReference>
<feature type="transmembrane region" description="Helical" evidence="1">
    <location>
        <begin position="194"/>
        <end position="212"/>
    </location>
</feature>
<keyword evidence="1" id="KW-0472">Membrane</keyword>
<dbReference type="KEGG" id="mel:Metbo_1389"/>
<keyword evidence="1" id="KW-0812">Transmembrane</keyword>
<reference evidence="2 3" key="2">
    <citation type="journal article" date="2014" name="Int. J. Syst. Evol. Microbiol.">
        <title>Methanobacterium paludis sp. nov. and a novel strain of Methanobacterium lacus isolated from northern peatlands.</title>
        <authorList>
            <person name="Cadillo-Quiroz H."/>
            <person name="Brauer S.L."/>
            <person name="Goodson N."/>
            <person name="Yavitt J.B."/>
            <person name="Zinder S.H."/>
        </authorList>
    </citation>
    <scope>NUCLEOTIDE SEQUENCE [LARGE SCALE GENOMIC DNA]</scope>
    <source>
        <strain evidence="2 3">AL-21</strain>
    </source>
</reference>
<sequence>MSFLNPEEKDVNQFERKILIIMRVFLLIAGIYITIFGGINGSERIFGVLILFALLIINAPAFFTRHKIRAIPIEIELLILFMVLFELVCGDALGLYVKLPHYDNFMHFMLPLYVALIGMMAVYTMYYYGRLKASYWEMAILIVIITIGFGGMLEMGEYTYDKFLANGPVGEITGNTQMQGSPTQNALDDTMNDLFTDTLGGIVGAVLGVFFIRRAEKSGGHWKVADEIERMGEP</sequence>
<dbReference type="Pfam" id="PF09997">
    <property type="entry name" value="DUF2238"/>
    <property type="match status" value="1"/>
</dbReference>
<feature type="transmembrane region" description="Helical" evidence="1">
    <location>
        <begin position="75"/>
        <end position="96"/>
    </location>
</feature>
<proteinExistence type="predicted"/>
<evidence type="ECO:0000256" key="1">
    <source>
        <dbReference type="SAM" id="Phobius"/>
    </source>
</evidence>
<feature type="transmembrane region" description="Helical" evidence="1">
    <location>
        <begin position="135"/>
        <end position="153"/>
    </location>
</feature>
<evidence type="ECO:0000313" key="2">
    <source>
        <dbReference type="EMBL" id="ADZ09629.1"/>
    </source>
</evidence>
<accession>F0T803</accession>
<dbReference type="Proteomes" id="UP000007490">
    <property type="component" value="Chromosome"/>
</dbReference>
<feature type="transmembrane region" description="Helical" evidence="1">
    <location>
        <begin position="45"/>
        <end position="63"/>
    </location>
</feature>
<keyword evidence="3" id="KW-1185">Reference proteome</keyword>
<organism evidence="2 3">
    <name type="scientific">Methanobacterium lacus (strain AL-21)</name>
    <dbReference type="NCBI Taxonomy" id="877455"/>
    <lineage>
        <taxon>Archaea</taxon>
        <taxon>Methanobacteriati</taxon>
        <taxon>Methanobacteriota</taxon>
        <taxon>Methanomada group</taxon>
        <taxon>Methanobacteria</taxon>
        <taxon>Methanobacteriales</taxon>
        <taxon>Methanobacteriaceae</taxon>
        <taxon>Methanobacterium</taxon>
    </lineage>
</organism>
<dbReference type="STRING" id="877455.Metbo_1389"/>
<dbReference type="HOGENOM" id="CLU_1192627_0_0_2"/>
<dbReference type="RefSeq" id="WP_013644980.1">
    <property type="nucleotide sequence ID" value="NC_015216.1"/>
</dbReference>
<feature type="transmembrane region" description="Helical" evidence="1">
    <location>
        <begin position="20"/>
        <end position="39"/>
    </location>
</feature>
<evidence type="ECO:0000313" key="3">
    <source>
        <dbReference type="Proteomes" id="UP000007490"/>
    </source>
</evidence>
<feature type="transmembrane region" description="Helical" evidence="1">
    <location>
        <begin position="108"/>
        <end position="128"/>
    </location>
</feature>
<gene>
    <name evidence="2" type="ordered locus">Metbo_1389</name>
</gene>
<dbReference type="OrthoDB" id="81135at2157"/>
<reference evidence="3" key="1">
    <citation type="submission" date="2011-02" db="EMBL/GenBank/DDBJ databases">
        <title>Complete sequence of Methanobacterium sp. AL-21.</title>
        <authorList>
            <consortium name="US DOE Joint Genome Institute"/>
            <person name="Lucas S."/>
            <person name="Copeland A."/>
            <person name="Lapidus A."/>
            <person name="Cheng J.-F."/>
            <person name="Goodwin L."/>
            <person name="Pitluck S."/>
            <person name="Chertkov O."/>
            <person name="Detter J.C."/>
            <person name="Han C."/>
            <person name="Tapia R."/>
            <person name="Land M."/>
            <person name="Hauser L."/>
            <person name="Kyrpides N."/>
            <person name="Ivanova N."/>
            <person name="Mikhailova N."/>
            <person name="Pagani I."/>
            <person name="Cadillo-Quiroz H."/>
            <person name="Imachi H."/>
            <person name="Zinder S."/>
            <person name="Liu W."/>
            <person name="Woyke T."/>
        </authorList>
    </citation>
    <scope>NUCLEOTIDE SEQUENCE [LARGE SCALE GENOMIC DNA]</scope>
    <source>
        <strain evidence="3">AL-21</strain>
    </source>
</reference>
<dbReference type="EMBL" id="CP002551">
    <property type="protein sequence ID" value="ADZ09629.1"/>
    <property type="molecule type" value="Genomic_DNA"/>
</dbReference>
<dbReference type="AlphaFoldDB" id="F0T803"/>
<keyword evidence="1" id="KW-1133">Transmembrane helix</keyword>
<dbReference type="InterPro" id="IPR014509">
    <property type="entry name" value="YjdF-like"/>
</dbReference>